<evidence type="ECO:0000256" key="3">
    <source>
        <dbReference type="ARBA" id="ARBA00022989"/>
    </source>
</evidence>
<feature type="transmembrane region" description="Helical" evidence="6">
    <location>
        <begin position="133"/>
        <end position="155"/>
    </location>
</feature>
<keyword evidence="2 6" id="KW-0812">Transmembrane</keyword>
<evidence type="ECO:0000256" key="4">
    <source>
        <dbReference type="ARBA" id="ARBA00023136"/>
    </source>
</evidence>
<keyword evidence="9" id="KW-1185">Reference proteome</keyword>
<dbReference type="InterPro" id="IPR052337">
    <property type="entry name" value="SAT4-like"/>
</dbReference>
<evidence type="ECO:0000256" key="1">
    <source>
        <dbReference type="ARBA" id="ARBA00004141"/>
    </source>
</evidence>
<feature type="transmembrane region" description="Helical" evidence="6">
    <location>
        <begin position="101"/>
        <end position="121"/>
    </location>
</feature>
<evidence type="ECO:0000313" key="9">
    <source>
        <dbReference type="Proteomes" id="UP001447188"/>
    </source>
</evidence>
<protein>
    <recommendedName>
        <fullName evidence="7">Rhodopsin domain-containing protein</fullName>
    </recommendedName>
</protein>
<comment type="subcellular location">
    <subcellularLocation>
        <location evidence="1">Membrane</location>
        <topology evidence="1">Multi-pass membrane protein</topology>
    </subcellularLocation>
</comment>
<sequence length="225" mass="24861">MPIAINYPADDTPGPTPATGAYLVLGVNYSLFLLAFLFVSARILVKAKLRKLGREDVLIFFSTAITLAELVLTTIACKFGFGRNITDIHPSWQLSYKQLSYASIALGGTCYPFTKVSLLFFHISLAPYRTFTTICYISITYIILSSTALTLINLFSCTPVKAGWDRDPALHSRCINASNFLYIYSSCNAATDILLMVLPIPILMRMQLRMKVKLGVIAMFGSGIM</sequence>
<comment type="similarity">
    <text evidence="5">Belongs to the SAT4 family.</text>
</comment>
<name>A0ABR3G9S7_9PEZI</name>
<keyword evidence="4 6" id="KW-0472">Membrane</keyword>
<proteinExistence type="inferred from homology"/>
<dbReference type="InterPro" id="IPR049326">
    <property type="entry name" value="Rhodopsin_dom_fungi"/>
</dbReference>
<evidence type="ECO:0000256" key="2">
    <source>
        <dbReference type="ARBA" id="ARBA00022692"/>
    </source>
</evidence>
<feature type="transmembrane region" description="Helical" evidence="6">
    <location>
        <begin position="20"/>
        <end position="45"/>
    </location>
</feature>
<evidence type="ECO:0000256" key="6">
    <source>
        <dbReference type="SAM" id="Phobius"/>
    </source>
</evidence>
<organism evidence="8 9">
    <name type="scientific">Discina gigas</name>
    <dbReference type="NCBI Taxonomy" id="1032678"/>
    <lineage>
        <taxon>Eukaryota</taxon>
        <taxon>Fungi</taxon>
        <taxon>Dikarya</taxon>
        <taxon>Ascomycota</taxon>
        <taxon>Pezizomycotina</taxon>
        <taxon>Pezizomycetes</taxon>
        <taxon>Pezizales</taxon>
        <taxon>Discinaceae</taxon>
        <taxon>Discina</taxon>
    </lineage>
</organism>
<dbReference type="EMBL" id="JBBBZM010000155">
    <property type="protein sequence ID" value="KAL0632706.1"/>
    <property type="molecule type" value="Genomic_DNA"/>
</dbReference>
<dbReference type="Pfam" id="PF20684">
    <property type="entry name" value="Fung_rhodopsin"/>
    <property type="match status" value="1"/>
</dbReference>
<comment type="caution">
    <text evidence="8">The sequence shown here is derived from an EMBL/GenBank/DDBJ whole genome shotgun (WGS) entry which is preliminary data.</text>
</comment>
<dbReference type="PANTHER" id="PTHR33048:SF47">
    <property type="entry name" value="INTEGRAL MEMBRANE PROTEIN-RELATED"/>
    <property type="match status" value="1"/>
</dbReference>
<evidence type="ECO:0000259" key="7">
    <source>
        <dbReference type="Pfam" id="PF20684"/>
    </source>
</evidence>
<feature type="domain" description="Rhodopsin" evidence="7">
    <location>
        <begin position="41"/>
        <end position="224"/>
    </location>
</feature>
<gene>
    <name evidence="8" type="ORF">Q9L58_008399</name>
</gene>
<accession>A0ABR3G9S7</accession>
<keyword evidence="3 6" id="KW-1133">Transmembrane helix</keyword>
<reference evidence="8 9" key="1">
    <citation type="submission" date="2024-02" db="EMBL/GenBank/DDBJ databases">
        <title>Discinaceae phylogenomics.</title>
        <authorList>
            <person name="Dirks A.C."/>
            <person name="James T.Y."/>
        </authorList>
    </citation>
    <scope>NUCLEOTIDE SEQUENCE [LARGE SCALE GENOMIC DNA]</scope>
    <source>
        <strain evidence="8 9">ACD0624</strain>
    </source>
</reference>
<feature type="transmembrane region" description="Helical" evidence="6">
    <location>
        <begin position="181"/>
        <end position="204"/>
    </location>
</feature>
<feature type="transmembrane region" description="Helical" evidence="6">
    <location>
        <begin position="57"/>
        <end position="81"/>
    </location>
</feature>
<evidence type="ECO:0000256" key="5">
    <source>
        <dbReference type="ARBA" id="ARBA00038359"/>
    </source>
</evidence>
<dbReference type="PANTHER" id="PTHR33048">
    <property type="entry name" value="PTH11-LIKE INTEGRAL MEMBRANE PROTEIN (AFU_ORTHOLOGUE AFUA_5G11245)"/>
    <property type="match status" value="1"/>
</dbReference>
<evidence type="ECO:0000313" key="8">
    <source>
        <dbReference type="EMBL" id="KAL0632706.1"/>
    </source>
</evidence>
<dbReference type="Proteomes" id="UP001447188">
    <property type="component" value="Unassembled WGS sequence"/>
</dbReference>